<dbReference type="Gene3D" id="3.40.50.150">
    <property type="entry name" value="Vaccinia Virus protein VP39"/>
    <property type="match status" value="1"/>
</dbReference>
<dbReference type="EMBL" id="BLVP01000043">
    <property type="protein sequence ID" value="GFM38544.1"/>
    <property type="molecule type" value="Genomic_DNA"/>
</dbReference>
<accession>A0A7J0C010</accession>
<dbReference type="CDD" id="cd02440">
    <property type="entry name" value="AdoMet_MTases"/>
    <property type="match status" value="1"/>
</dbReference>
<sequence>MIKIAFANDCDQMTWAGYQYVHGVLETLGLPAGDSFWLFSPEDSDMALFRESTARKGTNHDNLLGALKEGRIDTLHGIGAYGRTPLYPAIDDIKRALDYLDSHGIHIRIWSNHGSSNHVHNIAGQGSRTYQQGDLPYSEHYILDAIKDYGVEYFWLSHRLRHTLQEPYRTIVPERTPSGDAIQTFTRYAPSWTTNAWTMHELITRRSLEQAIANEQNVVFFTHWGTRGKENDGATAPLLRRDGMAALALLAEMQTAGQVAVVPLTELLDEEANKPLEQEVRRIGKTCVQTESLDLDNYYKTQFDREKISYFSDVIHALGLTGGTLLDAGGGAGNLCFPASERFTHAVCMDTNQKALDTGIRVAHALQIDNISFVPGSLEDKLFEKELFNVICARGVIHLVEHDRVLVLFNRYAQKNATVLITVNGDGFYQHAIIKKGMNAENYSRLLWNTFHRRVGGTQVLQNYLTSAEDHQNILRTDRAEILDRIMETVPTRMAEVVRAYSPELKQLVGTHCLRHLCLCASQLGLDLSRQQQAAAQAAIMPETNKWSCHYPEEFLETAKHAGYSNCLWRLQSFFGRPEAADPAPDYEEGLLKTWVALLIK</sequence>
<name>A0A7J0C010_9BACT</name>
<dbReference type="RefSeq" id="WP_174411156.1">
    <property type="nucleotide sequence ID" value="NZ_BLVP01000043.1"/>
</dbReference>
<protein>
    <recommendedName>
        <fullName evidence="1">Methyltransferase domain-containing protein</fullName>
    </recommendedName>
</protein>
<comment type="caution">
    <text evidence="2">The sequence shown here is derived from an EMBL/GenBank/DDBJ whole genome shotgun (WGS) entry which is preliminary data.</text>
</comment>
<feature type="domain" description="Methyltransferase" evidence="1">
    <location>
        <begin position="323"/>
        <end position="422"/>
    </location>
</feature>
<keyword evidence="3" id="KW-1185">Reference proteome</keyword>
<reference evidence="2 3" key="1">
    <citation type="submission" date="2020-05" db="EMBL/GenBank/DDBJ databases">
        <title>Draft genome sequence of Desulfovibrio psychrotolerans JS1T.</title>
        <authorList>
            <person name="Ueno A."/>
            <person name="Tamazawa S."/>
            <person name="Tamamura S."/>
            <person name="Murakami T."/>
            <person name="Kiyama T."/>
            <person name="Inomata H."/>
            <person name="Amano Y."/>
            <person name="Miyakawa K."/>
            <person name="Tamaki H."/>
            <person name="Naganuma T."/>
            <person name="Kaneko K."/>
        </authorList>
    </citation>
    <scope>NUCLEOTIDE SEQUENCE [LARGE SCALE GENOMIC DNA]</scope>
    <source>
        <strain evidence="2 3">JS1</strain>
    </source>
</reference>
<evidence type="ECO:0000313" key="3">
    <source>
        <dbReference type="Proteomes" id="UP000503820"/>
    </source>
</evidence>
<gene>
    <name evidence="2" type="ORF">DSM19430T_32280</name>
</gene>
<dbReference type="Proteomes" id="UP000503820">
    <property type="component" value="Unassembled WGS sequence"/>
</dbReference>
<dbReference type="SUPFAM" id="SSF53335">
    <property type="entry name" value="S-adenosyl-L-methionine-dependent methyltransferases"/>
    <property type="match status" value="1"/>
</dbReference>
<evidence type="ECO:0000259" key="1">
    <source>
        <dbReference type="Pfam" id="PF13847"/>
    </source>
</evidence>
<dbReference type="Pfam" id="PF13847">
    <property type="entry name" value="Methyltransf_31"/>
    <property type="match status" value="1"/>
</dbReference>
<proteinExistence type="predicted"/>
<dbReference type="InterPro" id="IPR029063">
    <property type="entry name" value="SAM-dependent_MTases_sf"/>
</dbReference>
<dbReference type="InterPro" id="IPR025714">
    <property type="entry name" value="Methyltranfer_dom"/>
</dbReference>
<dbReference type="AlphaFoldDB" id="A0A7J0C010"/>
<evidence type="ECO:0000313" key="2">
    <source>
        <dbReference type="EMBL" id="GFM38544.1"/>
    </source>
</evidence>
<organism evidence="2 3">
    <name type="scientific">Desulfovibrio psychrotolerans</name>
    <dbReference type="NCBI Taxonomy" id="415242"/>
    <lineage>
        <taxon>Bacteria</taxon>
        <taxon>Pseudomonadati</taxon>
        <taxon>Thermodesulfobacteriota</taxon>
        <taxon>Desulfovibrionia</taxon>
        <taxon>Desulfovibrionales</taxon>
        <taxon>Desulfovibrionaceae</taxon>
        <taxon>Desulfovibrio</taxon>
    </lineage>
</organism>